<dbReference type="SMART" id="SM00981">
    <property type="entry name" value="THUMP"/>
    <property type="match status" value="1"/>
</dbReference>
<dbReference type="Pfam" id="PF21238">
    <property type="entry name" value="Pus10_C"/>
    <property type="match status" value="1"/>
</dbReference>
<comment type="similarity">
    <text evidence="1 5">Belongs to the pseudouridine synthase Pus10 family.</text>
</comment>
<dbReference type="GO" id="GO:0160148">
    <property type="term" value="F:tRNA pseudouridine(55) synthase activity"/>
    <property type="evidence" value="ECO:0007669"/>
    <property type="project" value="UniProtKB-EC"/>
</dbReference>
<dbReference type="SUPFAM" id="SSF55120">
    <property type="entry name" value="Pseudouridine synthase"/>
    <property type="match status" value="1"/>
</dbReference>
<feature type="binding site" evidence="5">
    <location>
        <position position="312"/>
    </location>
    <ligand>
        <name>substrate</name>
    </ligand>
</feature>
<dbReference type="HAMAP" id="MF_01893">
    <property type="entry name" value="Pus10_arch"/>
    <property type="match status" value="1"/>
</dbReference>
<feature type="active site" description="Nucleophile" evidence="5">
    <location>
        <position position="246"/>
    </location>
</feature>
<dbReference type="PROSITE" id="PS51165">
    <property type="entry name" value="THUMP"/>
    <property type="match status" value="1"/>
</dbReference>
<dbReference type="InterPro" id="IPR055174">
    <property type="entry name" value="Pus10_THUMP_arc"/>
</dbReference>
<evidence type="ECO:0000256" key="1">
    <source>
        <dbReference type="ARBA" id="ARBA00009652"/>
    </source>
</evidence>
<dbReference type="Pfam" id="PF22023">
    <property type="entry name" value="Pus10_THUMP_arc"/>
    <property type="match status" value="1"/>
</dbReference>
<keyword evidence="2 5" id="KW-0819">tRNA processing</keyword>
<dbReference type="PANTHER" id="PTHR21568:SF0">
    <property type="entry name" value="TRNA PSEUDOURIDINE SYNTHASE PUS10"/>
    <property type="match status" value="1"/>
</dbReference>
<dbReference type="InterPro" id="IPR005912">
    <property type="entry name" value="Pus10"/>
</dbReference>
<sequence length="438" mass="50062">MPSKEFRVASELEKTEVIETARKIVKEGLGPICDNCIGRQFAKISSGLSNAKRGQILKEALRTKWKGEEIEQGKCWVCNDLFENLDLWVLKALEALEEYEFDSFLVGTKVSGMLLENEELIWEIAGASYAEPLKAELNREIGKRIERETGKTVDFERPDLVVLLNLWTEEVELQVNSVFIYGRYRKFERGIPQTRWLCRECRGIGCEKCNYTGKMYAESVEELISSSILAAFKGEYMVLHGCGREDIDARMLGSGRPFVVEIKEPKRRNVDLRMLEDKVKEENAGKLEVTGLQYVKREMVARIKNAKADKTYRVGVGLKTKVLEKDLENTLDTLTGAVIEQRTPTRVLHRRADMVRRRKVHSAKLISFDESVFFMEIRCDGGLYIKELVSGDGGRTKPNLSELLGTEVVAEVKELDVMDVFLFEHQLKNHEISQETFS</sequence>
<feature type="binding site" evidence="5">
    <location>
        <position position="384"/>
    </location>
    <ligand>
        <name>substrate</name>
    </ligand>
</feature>
<evidence type="ECO:0000256" key="2">
    <source>
        <dbReference type="ARBA" id="ARBA00022694"/>
    </source>
</evidence>
<comment type="function">
    <text evidence="5">Responsible for synthesis of pseudouridine from uracil-54 and uracil-55 in the psi GC loop of transfer RNAs.</text>
</comment>
<dbReference type="AlphaFoldDB" id="A0A7G9YW18"/>
<evidence type="ECO:0000313" key="7">
    <source>
        <dbReference type="EMBL" id="QNO52202.1"/>
    </source>
</evidence>
<evidence type="ECO:0000256" key="5">
    <source>
        <dbReference type="HAMAP-Rule" id="MF_01893"/>
    </source>
</evidence>
<name>A0A7G9YW18_9EURY</name>
<dbReference type="GO" id="GO:0031119">
    <property type="term" value="P:tRNA pseudouridine synthesis"/>
    <property type="evidence" value="ECO:0007669"/>
    <property type="project" value="UniProtKB-UniRule"/>
</dbReference>
<evidence type="ECO:0000259" key="6">
    <source>
        <dbReference type="PROSITE" id="PS51165"/>
    </source>
</evidence>
<evidence type="ECO:0000256" key="3">
    <source>
        <dbReference type="ARBA" id="ARBA00022884"/>
    </source>
</evidence>
<protein>
    <recommendedName>
        <fullName evidence="5">tRNA pseudouridine synthase Pus10</fullName>
        <ecNumber evidence="5">5.4.99.25</ecNumber>
    </recommendedName>
    <alternativeName>
        <fullName evidence="5">tRNA pseudouridine 54/55 synthase</fullName>
        <shortName evidence="5">Psi54/55 synthase</shortName>
    </alternativeName>
</protein>
<proteinExistence type="inferred from homology"/>
<comment type="catalytic activity">
    <reaction evidence="5">
        <text>uridine(54) in tRNA = pseudouridine(54) in tRNA</text>
        <dbReference type="Rhea" id="RHEA:57876"/>
        <dbReference type="Rhea" id="RHEA-COMP:10193"/>
        <dbReference type="Rhea" id="RHEA-COMP:14141"/>
        <dbReference type="ChEBI" id="CHEBI:65314"/>
        <dbReference type="ChEBI" id="CHEBI:65315"/>
    </reaction>
</comment>
<reference evidence="7" key="1">
    <citation type="submission" date="2020-06" db="EMBL/GenBank/DDBJ databases">
        <title>Unique genomic features of the anaerobic methanotrophic archaea.</title>
        <authorList>
            <person name="Chadwick G.L."/>
            <person name="Skennerton C.T."/>
            <person name="Laso-Perez R."/>
            <person name="Leu A.O."/>
            <person name="Speth D.R."/>
            <person name="Yu H."/>
            <person name="Morgan-Lang C."/>
            <person name="Hatzenpichler R."/>
            <person name="Goudeau D."/>
            <person name="Malmstrom R."/>
            <person name="Brazelton W.J."/>
            <person name="Woyke T."/>
            <person name="Hallam S.J."/>
            <person name="Tyson G.W."/>
            <person name="Wegener G."/>
            <person name="Boetius A."/>
            <person name="Orphan V."/>
        </authorList>
    </citation>
    <scope>NUCLEOTIDE SEQUENCE</scope>
</reference>
<dbReference type="InterPro" id="IPR039894">
    <property type="entry name" value="Pus10-like"/>
</dbReference>
<dbReference type="FunFam" id="3.30.70.2510:FF:000001">
    <property type="entry name" value="tRNA pseudouridine synthase Pus10"/>
    <property type="match status" value="1"/>
</dbReference>
<dbReference type="Gene3D" id="3.30.70.3190">
    <property type="match status" value="1"/>
</dbReference>
<dbReference type="InterPro" id="IPR020103">
    <property type="entry name" value="PsdUridine_synth_cat_dom_sf"/>
</dbReference>
<dbReference type="Gene3D" id="3.30.70.2510">
    <property type="match status" value="1"/>
</dbReference>
<dbReference type="GO" id="GO:0000049">
    <property type="term" value="F:tRNA binding"/>
    <property type="evidence" value="ECO:0007669"/>
    <property type="project" value="InterPro"/>
</dbReference>
<feature type="domain" description="THUMP" evidence="6">
    <location>
        <begin position="58"/>
        <end position="177"/>
    </location>
</feature>
<dbReference type="InterPro" id="IPR048741">
    <property type="entry name" value="Pus10-like_C"/>
</dbReference>
<gene>
    <name evidence="5" type="primary">pus10</name>
    <name evidence="7" type="ORF">LFOEMHHC_00028</name>
</gene>
<comment type="catalytic activity">
    <reaction evidence="5">
        <text>uridine(55) in tRNA = pseudouridine(55) in tRNA</text>
        <dbReference type="Rhea" id="RHEA:42532"/>
        <dbReference type="Rhea" id="RHEA-COMP:10101"/>
        <dbReference type="Rhea" id="RHEA-COMP:10102"/>
        <dbReference type="ChEBI" id="CHEBI:65314"/>
        <dbReference type="ChEBI" id="CHEBI:65315"/>
        <dbReference type="EC" id="5.4.99.25"/>
    </reaction>
</comment>
<organism evidence="7">
    <name type="scientific">Candidatus Methanophagaceae archaeon ANME-1 ERB6</name>
    <dbReference type="NCBI Taxonomy" id="2759912"/>
    <lineage>
        <taxon>Archaea</taxon>
        <taxon>Methanobacteriati</taxon>
        <taxon>Methanobacteriota</taxon>
        <taxon>Stenosarchaea group</taxon>
        <taxon>Methanomicrobia</taxon>
        <taxon>Candidatus Methanophagales</taxon>
        <taxon>Candidatus Methanophagaceae</taxon>
    </lineage>
</organism>
<keyword evidence="4 5" id="KW-0413">Isomerase</keyword>
<dbReference type="NCBIfam" id="TIGR01213">
    <property type="entry name" value="pseudo_Pus10arc"/>
    <property type="match status" value="1"/>
</dbReference>
<dbReference type="InterPro" id="IPR004114">
    <property type="entry name" value="THUMP_dom"/>
</dbReference>
<accession>A0A7G9YW18</accession>
<keyword evidence="3 5" id="KW-0694">RNA-binding</keyword>
<evidence type="ECO:0000256" key="4">
    <source>
        <dbReference type="ARBA" id="ARBA00023235"/>
    </source>
</evidence>
<dbReference type="EC" id="5.4.99.25" evidence="5"/>
<dbReference type="PANTHER" id="PTHR21568">
    <property type="entry name" value="TRNA PSEUDOURIDINE SYNTHASE PUS10"/>
    <property type="match status" value="1"/>
</dbReference>
<dbReference type="EMBL" id="MT631503">
    <property type="protein sequence ID" value="QNO52202.1"/>
    <property type="molecule type" value="Genomic_DNA"/>
</dbReference>